<keyword evidence="4" id="KW-0460">Magnesium</keyword>
<dbReference type="Proteomes" id="UP000475214">
    <property type="component" value="Unassembled WGS sequence"/>
</dbReference>
<keyword evidence="8" id="KW-1185">Reference proteome</keyword>
<dbReference type="GO" id="GO:0016787">
    <property type="term" value="F:hydrolase activity"/>
    <property type="evidence" value="ECO:0007669"/>
    <property type="project" value="UniProtKB-KW"/>
</dbReference>
<sequence>MWTRQAARVILIDGVGRVLLLRGFDVDDPARHWWFTPGGGLEPGEDPRRAAAREVREESGLAVDESQLRGPVAERSASFRYFGRPCRQDEALFYARLVGSHDVSDEGWTQVERASVSEIRWWDVDELVASEVTVYPPALPDLARMLGADAWDGVRRVID</sequence>
<evidence type="ECO:0000313" key="8">
    <source>
        <dbReference type="Proteomes" id="UP000475214"/>
    </source>
</evidence>
<dbReference type="PROSITE" id="PS51462">
    <property type="entry name" value="NUDIX"/>
    <property type="match status" value="1"/>
</dbReference>
<gene>
    <name evidence="7" type="ORF">G1H10_14105</name>
</gene>
<evidence type="ECO:0000256" key="1">
    <source>
        <dbReference type="ARBA" id="ARBA00001946"/>
    </source>
</evidence>
<dbReference type="Pfam" id="PF00293">
    <property type="entry name" value="NUDIX"/>
    <property type="match status" value="1"/>
</dbReference>
<protein>
    <submittedName>
        <fullName evidence="7">NUDIX domain-containing protein</fullName>
    </submittedName>
</protein>
<name>A0A6L9S9K1_9ACTN</name>
<dbReference type="PRINTS" id="PR00502">
    <property type="entry name" value="NUDIXFAMILY"/>
</dbReference>
<keyword evidence="3 5" id="KW-0378">Hydrolase</keyword>
<reference evidence="7 8" key="1">
    <citation type="submission" date="2020-02" db="EMBL/GenBank/DDBJ databases">
        <authorList>
            <person name="Li X.-J."/>
            <person name="Han X.-M."/>
        </authorList>
    </citation>
    <scope>NUCLEOTIDE SEQUENCE [LARGE SCALE GENOMIC DNA]</scope>
    <source>
        <strain evidence="7 8">CCTCC AB 2017055</strain>
    </source>
</reference>
<dbReference type="AlphaFoldDB" id="A0A6L9S9K1"/>
<comment type="similarity">
    <text evidence="2 5">Belongs to the Nudix hydrolase family.</text>
</comment>
<dbReference type="SUPFAM" id="SSF55811">
    <property type="entry name" value="Nudix"/>
    <property type="match status" value="1"/>
</dbReference>
<accession>A0A6L9S9K1</accession>
<evidence type="ECO:0000256" key="3">
    <source>
        <dbReference type="ARBA" id="ARBA00022801"/>
    </source>
</evidence>
<dbReference type="Gene3D" id="3.90.79.10">
    <property type="entry name" value="Nucleoside Triphosphate Pyrophosphohydrolase"/>
    <property type="match status" value="1"/>
</dbReference>
<evidence type="ECO:0000313" key="7">
    <source>
        <dbReference type="EMBL" id="NEE01304.1"/>
    </source>
</evidence>
<evidence type="ECO:0000259" key="6">
    <source>
        <dbReference type="PROSITE" id="PS51462"/>
    </source>
</evidence>
<dbReference type="InterPro" id="IPR015797">
    <property type="entry name" value="NUDIX_hydrolase-like_dom_sf"/>
</dbReference>
<dbReference type="InterPro" id="IPR020476">
    <property type="entry name" value="Nudix_hydrolase"/>
</dbReference>
<dbReference type="EMBL" id="JAAGOA010000009">
    <property type="protein sequence ID" value="NEE01304.1"/>
    <property type="molecule type" value="Genomic_DNA"/>
</dbReference>
<evidence type="ECO:0000256" key="5">
    <source>
        <dbReference type="RuleBase" id="RU003476"/>
    </source>
</evidence>
<feature type="domain" description="Nudix hydrolase" evidence="6">
    <location>
        <begin position="2"/>
        <end position="145"/>
    </location>
</feature>
<organism evidence="7 8">
    <name type="scientific">Phytoactinopolyspora halotolerans</name>
    <dbReference type="NCBI Taxonomy" id="1981512"/>
    <lineage>
        <taxon>Bacteria</taxon>
        <taxon>Bacillati</taxon>
        <taxon>Actinomycetota</taxon>
        <taxon>Actinomycetes</taxon>
        <taxon>Jiangellales</taxon>
        <taxon>Jiangellaceae</taxon>
        <taxon>Phytoactinopolyspora</taxon>
    </lineage>
</organism>
<dbReference type="PANTHER" id="PTHR43046:SF12">
    <property type="entry name" value="GDP-MANNOSE MANNOSYL HYDROLASE"/>
    <property type="match status" value="1"/>
</dbReference>
<evidence type="ECO:0000256" key="4">
    <source>
        <dbReference type="ARBA" id="ARBA00022842"/>
    </source>
</evidence>
<proteinExistence type="inferred from homology"/>
<comment type="cofactor">
    <cofactor evidence="1">
        <name>Mg(2+)</name>
        <dbReference type="ChEBI" id="CHEBI:18420"/>
    </cofactor>
</comment>
<dbReference type="InterPro" id="IPR000086">
    <property type="entry name" value="NUDIX_hydrolase_dom"/>
</dbReference>
<dbReference type="InterPro" id="IPR020084">
    <property type="entry name" value="NUDIX_hydrolase_CS"/>
</dbReference>
<comment type="caution">
    <text evidence="7">The sequence shown here is derived from an EMBL/GenBank/DDBJ whole genome shotgun (WGS) entry which is preliminary data.</text>
</comment>
<evidence type="ECO:0000256" key="2">
    <source>
        <dbReference type="ARBA" id="ARBA00005582"/>
    </source>
</evidence>
<dbReference type="PROSITE" id="PS00893">
    <property type="entry name" value="NUDIX_BOX"/>
    <property type="match status" value="1"/>
</dbReference>
<dbReference type="PANTHER" id="PTHR43046">
    <property type="entry name" value="GDP-MANNOSE MANNOSYL HYDROLASE"/>
    <property type="match status" value="1"/>
</dbReference>
<dbReference type="CDD" id="cd04685">
    <property type="entry name" value="NUDIX_Hydrolase"/>
    <property type="match status" value="1"/>
</dbReference>